<comment type="caution">
    <text evidence="1">The sequence shown here is derived from an EMBL/GenBank/DDBJ whole genome shotgun (WGS) entry which is preliminary data.</text>
</comment>
<organism evidence="1 2">
    <name type="scientific">Cichorium intybus</name>
    <name type="common">Chicory</name>
    <dbReference type="NCBI Taxonomy" id="13427"/>
    <lineage>
        <taxon>Eukaryota</taxon>
        <taxon>Viridiplantae</taxon>
        <taxon>Streptophyta</taxon>
        <taxon>Embryophyta</taxon>
        <taxon>Tracheophyta</taxon>
        <taxon>Spermatophyta</taxon>
        <taxon>Magnoliopsida</taxon>
        <taxon>eudicotyledons</taxon>
        <taxon>Gunneridae</taxon>
        <taxon>Pentapetalae</taxon>
        <taxon>asterids</taxon>
        <taxon>campanulids</taxon>
        <taxon>Asterales</taxon>
        <taxon>Asteraceae</taxon>
        <taxon>Cichorioideae</taxon>
        <taxon>Cichorieae</taxon>
        <taxon>Cichoriinae</taxon>
        <taxon>Cichorium</taxon>
    </lineage>
</organism>
<keyword evidence="2" id="KW-1185">Reference proteome</keyword>
<evidence type="ECO:0000313" key="1">
    <source>
        <dbReference type="EMBL" id="KAI3767995.1"/>
    </source>
</evidence>
<reference evidence="1 2" key="2">
    <citation type="journal article" date="2022" name="Mol. Ecol. Resour.">
        <title>The genomes of chicory, endive, great burdock and yacon provide insights into Asteraceae paleo-polyploidization history and plant inulin production.</title>
        <authorList>
            <person name="Fan W."/>
            <person name="Wang S."/>
            <person name="Wang H."/>
            <person name="Wang A."/>
            <person name="Jiang F."/>
            <person name="Liu H."/>
            <person name="Zhao H."/>
            <person name="Xu D."/>
            <person name="Zhang Y."/>
        </authorList>
    </citation>
    <scope>NUCLEOTIDE SEQUENCE [LARGE SCALE GENOMIC DNA]</scope>
    <source>
        <strain evidence="2">cv. Punajuju</strain>
        <tissue evidence="1">Leaves</tissue>
    </source>
</reference>
<accession>A0ACB9FAM6</accession>
<protein>
    <submittedName>
        <fullName evidence="1">Uncharacterized protein</fullName>
    </submittedName>
</protein>
<reference evidence="2" key="1">
    <citation type="journal article" date="2022" name="Mol. Ecol. Resour.">
        <title>The genomes of chicory, endive, great burdock and yacon provide insights into Asteraceae palaeo-polyploidization history and plant inulin production.</title>
        <authorList>
            <person name="Fan W."/>
            <person name="Wang S."/>
            <person name="Wang H."/>
            <person name="Wang A."/>
            <person name="Jiang F."/>
            <person name="Liu H."/>
            <person name="Zhao H."/>
            <person name="Xu D."/>
            <person name="Zhang Y."/>
        </authorList>
    </citation>
    <scope>NUCLEOTIDE SEQUENCE [LARGE SCALE GENOMIC DNA]</scope>
    <source>
        <strain evidence="2">cv. Punajuju</strain>
    </source>
</reference>
<gene>
    <name evidence="1" type="ORF">L2E82_18425</name>
</gene>
<dbReference type="Proteomes" id="UP001055811">
    <property type="component" value="Linkage Group LG03"/>
</dbReference>
<sequence>MIQVSLAKKSDESLPDHVKLGQDPDPNQKTRPAPLETVKAITNQRRRLSGRRLQRQRRKKSVLCVVVCCDLSLFN</sequence>
<evidence type="ECO:0000313" key="2">
    <source>
        <dbReference type="Proteomes" id="UP001055811"/>
    </source>
</evidence>
<dbReference type="EMBL" id="CM042011">
    <property type="protein sequence ID" value="KAI3767995.1"/>
    <property type="molecule type" value="Genomic_DNA"/>
</dbReference>
<proteinExistence type="predicted"/>
<name>A0ACB9FAM6_CICIN</name>